<keyword evidence="2" id="KW-0479">Metal-binding</keyword>
<dbReference type="InterPro" id="IPR031640">
    <property type="entry name" value="Glu_dehyd_C"/>
</dbReference>
<keyword evidence="3" id="KW-0862">Zinc</keyword>
<dbReference type="PANTHER" id="PTHR43189">
    <property type="entry name" value="ZINC-TYPE ALCOHOL DEHYDROGENASE-LIKE PROTEIN C1198.01-RELATED"/>
    <property type="match status" value="1"/>
</dbReference>
<comment type="cofactor">
    <cofactor evidence="1">
        <name>Zn(2+)</name>
        <dbReference type="ChEBI" id="CHEBI:29105"/>
    </cofactor>
</comment>
<feature type="domain" description="Alcohol dehydrogenase-like N-terminal" evidence="5">
    <location>
        <begin position="28"/>
        <end position="141"/>
    </location>
</feature>
<accession>T0YQM1</accession>
<dbReference type="SUPFAM" id="SSF50129">
    <property type="entry name" value="GroES-like"/>
    <property type="match status" value="1"/>
</dbReference>
<dbReference type="Pfam" id="PF08240">
    <property type="entry name" value="ADH_N"/>
    <property type="match status" value="1"/>
</dbReference>
<evidence type="ECO:0000259" key="5">
    <source>
        <dbReference type="Pfam" id="PF08240"/>
    </source>
</evidence>
<organism evidence="7">
    <name type="scientific">mine drainage metagenome</name>
    <dbReference type="NCBI Taxonomy" id="410659"/>
    <lineage>
        <taxon>unclassified sequences</taxon>
        <taxon>metagenomes</taxon>
        <taxon>ecological metagenomes</taxon>
    </lineage>
</organism>
<dbReference type="InterPro" id="IPR013154">
    <property type="entry name" value="ADH-like_N"/>
</dbReference>
<gene>
    <name evidence="7" type="ORF">B2A_12377</name>
</gene>
<dbReference type="PANTHER" id="PTHR43189:SF2">
    <property type="entry name" value="GLUCOSE 1-DEHYDROGENASE"/>
    <property type="match status" value="1"/>
</dbReference>
<proteinExistence type="predicted"/>
<name>T0YQM1_9ZZZZ</name>
<evidence type="ECO:0000259" key="6">
    <source>
        <dbReference type="Pfam" id="PF16912"/>
    </source>
</evidence>
<dbReference type="GO" id="GO:0016491">
    <property type="term" value="F:oxidoreductase activity"/>
    <property type="evidence" value="ECO:0007669"/>
    <property type="project" value="UniProtKB-KW"/>
</dbReference>
<dbReference type="Pfam" id="PF16912">
    <property type="entry name" value="Glu_dehyd_C"/>
    <property type="match status" value="1"/>
</dbReference>
<evidence type="ECO:0000256" key="3">
    <source>
        <dbReference type="ARBA" id="ARBA00022833"/>
    </source>
</evidence>
<dbReference type="Gene3D" id="3.40.50.720">
    <property type="entry name" value="NAD(P)-binding Rossmann-like Domain"/>
    <property type="match status" value="1"/>
</dbReference>
<feature type="domain" description="Glucose dehydrogenase C-terminal" evidence="6">
    <location>
        <begin position="145"/>
        <end position="333"/>
    </location>
</feature>
<reference evidence="7" key="2">
    <citation type="journal article" date="2014" name="ISME J.">
        <title>Microbial stratification in low pH oxic and suboxic macroscopic growths along an acid mine drainage.</title>
        <authorList>
            <person name="Mendez-Garcia C."/>
            <person name="Mesa V."/>
            <person name="Sprenger R.R."/>
            <person name="Richter M."/>
            <person name="Diez M.S."/>
            <person name="Solano J."/>
            <person name="Bargiela R."/>
            <person name="Golyshina O.V."/>
            <person name="Manteca A."/>
            <person name="Ramos J.L."/>
            <person name="Gallego J.R."/>
            <person name="Llorente I."/>
            <person name="Martins Dos Santos V.A."/>
            <person name="Jensen O.N."/>
            <person name="Pelaez A.I."/>
            <person name="Sanchez J."/>
            <person name="Ferrer M."/>
        </authorList>
    </citation>
    <scope>NUCLEOTIDE SEQUENCE</scope>
</reference>
<evidence type="ECO:0000256" key="2">
    <source>
        <dbReference type="ARBA" id="ARBA00022723"/>
    </source>
</evidence>
<dbReference type="InterPro" id="IPR036291">
    <property type="entry name" value="NAD(P)-bd_dom_sf"/>
</dbReference>
<dbReference type="PROSITE" id="PS00059">
    <property type="entry name" value="ADH_ZINC"/>
    <property type="match status" value="1"/>
</dbReference>
<evidence type="ECO:0000313" key="7">
    <source>
        <dbReference type="EMBL" id="EQD35433.1"/>
    </source>
</evidence>
<sequence>MIEAVTIVPKVKGSLKVREVETPSISEYEVLVKVLEVGMDGTDKEIGRGLYGEAPEGSDFLIVGHEAIGTVEDVGSKVDGFAKGDVVVATVRRPDDCINCANGQSDMCITGNYTERGIKGAHGYMSDYYKERPEFLVKIPDKIKDVAVMLEPFSITEKAISQIFAIQKRMAWEPHTAVVLGTGSVGLFGAMQLRLRGIDVFSVDRSPAAGPKKEIFEAFDITHIDSSAGGLAAIPGTIGKNVDIVIEATGNPDAVKDSMHMMGVNGVDCLLSVTGGTSAESIDIANLGYRMVLGNRLIFGSVNSNKSHFEMGVEDMLKIEGAHPGLLGKLITRFPIGAFKTYDMLNEKSHIKNVFVM</sequence>
<comment type="caution">
    <text evidence="7">The sequence shown here is derived from an EMBL/GenBank/DDBJ whole genome shotgun (WGS) entry which is preliminary data.</text>
</comment>
<dbReference type="InterPro" id="IPR002328">
    <property type="entry name" value="ADH_Zn_CS"/>
</dbReference>
<dbReference type="EMBL" id="AUZZ01008928">
    <property type="protein sequence ID" value="EQD35433.1"/>
    <property type="molecule type" value="Genomic_DNA"/>
</dbReference>
<keyword evidence="4" id="KW-0560">Oxidoreductase</keyword>
<evidence type="ECO:0000256" key="4">
    <source>
        <dbReference type="ARBA" id="ARBA00023002"/>
    </source>
</evidence>
<dbReference type="Gene3D" id="3.90.180.10">
    <property type="entry name" value="Medium-chain alcohol dehydrogenases, catalytic domain"/>
    <property type="match status" value="1"/>
</dbReference>
<dbReference type="InterPro" id="IPR011032">
    <property type="entry name" value="GroES-like_sf"/>
</dbReference>
<evidence type="ECO:0000256" key="1">
    <source>
        <dbReference type="ARBA" id="ARBA00001947"/>
    </source>
</evidence>
<dbReference type="CDD" id="cd08230">
    <property type="entry name" value="glucose_DH"/>
    <property type="match status" value="1"/>
</dbReference>
<reference evidence="7" key="1">
    <citation type="submission" date="2013-08" db="EMBL/GenBank/DDBJ databases">
        <authorList>
            <person name="Mendez C."/>
            <person name="Richter M."/>
            <person name="Ferrer M."/>
            <person name="Sanchez J."/>
        </authorList>
    </citation>
    <scope>NUCLEOTIDE SEQUENCE</scope>
</reference>
<dbReference type="AlphaFoldDB" id="T0YQM1"/>
<dbReference type="SUPFAM" id="SSF51735">
    <property type="entry name" value="NAD(P)-binding Rossmann-fold domains"/>
    <property type="match status" value="1"/>
</dbReference>
<dbReference type="GO" id="GO:0008270">
    <property type="term" value="F:zinc ion binding"/>
    <property type="evidence" value="ECO:0007669"/>
    <property type="project" value="InterPro"/>
</dbReference>
<protein>
    <submittedName>
        <fullName evidence="7">Glucose 1-dehydrogenase</fullName>
    </submittedName>
</protein>